<comment type="caution">
    <text evidence="1">The sequence shown here is derived from an EMBL/GenBank/DDBJ whole genome shotgun (WGS) entry which is preliminary data.</text>
</comment>
<proteinExistence type="predicted"/>
<evidence type="ECO:0000313" key="2">
    <source>
        <dbReference type="Proteomes" id="UP000679722"/>
    </source>
</evidence>
<gene>
    <name evidence="1" type="ORF">J9B83_01430</name>
</gene>
<accession>A0ABS5H8C8</accession>
<dbReference type="Gene3D" id="2.60.120.620">
    <property type="entry name" value="q2cbj1_9rhob like domain"/>
    <property type="match status" value="1"/>
</dbReference>
<evidence type="ECO:0008006" key="3">
    <source>
        <dbReference type="Google" id="ProtNLM"/>
    </source>
</evidence>
<keyword evidence="2" id="KW-1185">Reference proteome</keyword>
<name>A0ABS5H8C8_9GAMM</name>
<organism evidence="1 2">
    <name type="scientific">Marinomonas vulgaris</name>
    <dbReference type="NCBI Taxonomy" id="2823372"/>
    <lineage>
        <taxon>Bacteria</taxon>
        <taxon>Pseudomonadati</taxon>
        <taxon>Pseudomonadota</taxon>
        <taxon>Gammaproteobacteria</taxon>
        <taxon>Oceanospirillales</taxon>
        <taxon>Oceanospirillaceae</taxon>
        <taxon>Marinomonas</taxon>
    </lineage>
</organism>
<evidence type="ECO:0000313" key="1">
    <source>
        <dbReference type="EMBL" id="MBR7887584.1"/>
    </source>
</evidence>
<dbReference type="EMBL" id="JAGSSV010000001">
    <property type="protein sequence ID" value="MBR7887584.1"/>
    <property type="molecule type" value="Genomic_DNA"/>
</dbReference>
<dbReference type="Proteomes" id="UP000679722">
    <property type="component" value="Unassembled WGS sequence"/>
</dbReference>
<sequence>MSLCFSILKNKLFEKRSNNVKKSDIDSLNSDVIRSLKSESLGYYLNKKSDIELPVNDFFCEKDAVYRIMEDGVFVIPNFIDEYLVNILCKKIDHEMESYKSKVNSQGFYENESVILQSQVKKVKGYNALSMNPKTIFDFRGGDDAGMVDIFNVDRLFQSDIERKAINEIVKNKFLTDFLKSLPKPLKVQNINSYVNSGVTSTRGFHVDTYDRQIKIFIYLTDVLDFCNGPYTYVRGTHIDTPYRRLNRYLSQSLKTKTETPIIPYQDIYPILAPKGSLVVSDQSGFHRGFPQEVNGFRRILTINCK</sequence>
<dbReference type="SUPFAM" id="SSF51197">
    <property type="entry name" value="Clavaminate synthase-like"/>
    <property type="match status" value="1"/>
</dbReference>
<dbReference type="RefSeq" id="WP_211534931.1">
    <property type="nucleotide sequence ID" value="NZ_JAGSSV010000001.1"/>
</dbReference>
<reference evidence="2" key="1">
    <citation type="submission" date="2023-07" db="EMBL/GenBank/DDBJ databases">
        <title>Marinomonas vulgaris A79, complete genome.</title>
        <authorList>
            <person name="Ying J.-J."/>
        </authorList>
    </citation>
    <scope>NUCLEOTIDE SEQUENCE [LARGE SCALE GENOMIC DNA]</scope>
    <source>
        <strain evidence="2">A79</strain>
    </source>
</reference>
<protein>
    <recommendedName>
        <fullName evidence="3">Phytanoyl-CoA dioxygenase (PhyH)</fullName>
    </recommendedName>
</protein>